<dbReference type="Proteomes" id="UP000799118">
    <property type="component" value="Unassembled WGS sequence"/>
</dbReference>
<gene>
    <name evidence="1" type="ORF">BT96DRAFT_813907</name>
</gene>
<dbReference type="EMBL" id="ML769419">
    <property type="protein sequence ID" value="KAE9404158.1"/>
    <property type="molecule type" value="Genomic_DNA"/>
</dbReference>
<dbReference type="AlphaFoldDB" id="A0A6A4I412"/>
<organism evidence="1 2">
    <name type="scientific">Gymnopus androsaceus JB14</name>
    <dbReference type="NCBI Taxonomy" id="1447944"/>
    <lineage>
        <taxon>Eukaryota</taxon>
        <taxon>Fungi</taxon>
        <taxon>Dikarya</taxon>
        <taxon>Basidiomycota</taxon>
        <taxon>Agaricomycotina</taxon>
        <taxon>Agaricomycetes</taxon>
        <taxon>Agaricomycetidae</taxon>
        <taxon>Agaricales</taxon>
        <taxon>Marasmiineae</taxon>
        <taxon>Omphalotaceae</taxon>
        <taxon>Gymnopus</taxon>
    </lineage>
</organism>
<reference evidence="1" key="1">
    <citation type="journal article" date="2019" name="Environ. Microbiol.">
        <title>Fungal ecological strategies reflected in gene transcription - a case study of two litter decomposers.</title>
        <authorList>
            <person name="Barbi F."/>
            <person name="Kohler A."/>
            <person name="Barry K."/>
            <person name="Baskaran P."/>
            <person name="Daum C."/>
            <person name="Fauchery L."/>
            <person name="Ihrmark K."/>
            <person name="Kuo A."/>
            <person name="LaButti K."/>
            <person name="Lipzen A."/>
            <person name="Morin E."/>
            <person name="Grigoriev I.V."/>
            <person name="Henrissat B."/>
            <person name="Lindahl B."/>
            <person name="Martin F."/>
        </authorList>
    </citation>
    <scope>NUCLEOTIDE SEQUENCE</scope>
    <source>
        <strain evidence="1">JB14</strain>
    </source>
</reference>
<keyword evidence="2" id="KW-1185">Reference proteome</keyword>
<protein>
    <submittedName>
        <fullName evidence="1">Uncharacterized protein</fullName>
    </submittedName>
</protein>
<dbReference type="OrthoDB" id="3056461at2759"/>
<sequence>MFNAIGNVGLIHWQPDVLGTVESMYNALHKHLAISTFKTVVTASGYTFMNANLLFITNYSFFMKLYRSFVFGFMAEQACKEGKAAGVVVMENGCRNVYQKAFKRQTGARYVPPFFVMTTCLILHRAECIRIEPAAPITATITHFPKGVPIDYFEPSFFNQMSVRERAIYMNNGVALPVPNICADLTRTLEWKNLPYDEFMKKFGEDTLKLYNLPTDAELKQLNEYDDEESSE</sequence>
<name>A0A6A4I412_9AGAR</name>
<evidence type="ECO:0000313" key="2">
    <source>
        <dbReference type="Proteomes" id="UP000799118"/>
    </source>
</evidence>
<accession>A0A6A4I412</accession>
<evidence type="ECO:0000313" key="1">
    <source>
        <dbReference type="EMBL" id="KAE9404158.1"/>
    </source>
</evidence>
<proteinExistence type="predicted"/>